<sequence length="298" mass="33139">MPPPPDLTDDAISEILLRLPPDEPQWLFRAALVCKPWLRTLSDPAFLRRYRDFHGAPPLLGLINGKVGIEGSVARRFVLTTAVPAFPTPESDDAPYAMPLDYRHDRVLFGMFGGDRYYHVCDPVTGDRHRVPDPDPEIRIWWAARVPNPEFRIWGTSQMLAAVLCAAAGCDHLDCHGGPFCLVHVLTEHTSPPTMWAAMYSSEIGAWRAPVTLNSVPDVAYSRGPLIGDEIYFALREAATIVKYDWANNLLSVIKPQPPAMHGGFALMVMEDHSLGLAGIEDSRLHLWSRRVSLEGIA</sequence>
<evidence type="ECO:0000313" key="2">
    <source>
        <dbReference type="EMBL" id="CAD6231972.1"/>
    </source>
</evidence>
<keyword evidence="3" id="KW-1185">Reference proteome</keyword>
<dbReference type="AlphaFoldDB" id="A0A811NVP1"/>
<proteinExistence type="predicted"/>
<evidence type="ECO:0000259" key="1">
    <source>
        <dbReference type="Pfam" id="PF00646"/>
    </source>
</evidence>
<dbReference type="PANTHER" id="PTHR32133">
    <property type="entry name" value="OS07G0120400 PROTEIN"/>
    <property type="match status" value="1"/>
</dbReference>
<evidence type="ECO:0000313" key="3">
    <source>
        <dbReference type="Proteomes" id="UP000604825"/>
    </source>
</evidence>
<dbReference type="Pfam" id="PF00646">
    <property type="entry name" value="F-box"/>
    <property type="match status" value="1"/>
</dbReference>
<name>A0A811NVP1_9POAL</name>
<comment type="caution">
    <text evidence="2">The sequence shown here is derived from an EMBL/GenBank/DDBJ whole genome shotgun (WGS) entry which is preliminary data.</text>
</comment>
<dbReference type="InterPro" id="IPR001810">
    <property type="entry name" value="F-box_dom"/>
</dbReference>
<reference evidence="2" key="1">
    <citation type="submission" date="2020-10" db="EMBL/GenBank/DDBJ databases">
        <authorList>
            <person name="Han B."/>
            <person name="Lu T."/>
            <person name="Zhao Q."/>
            <person name="Huang X."/>
            <person name="Zhao Y."/>
        </authorList>
    </citation>
    <scope>NUCLEOTIDE SEQUENCE</scope>
</reference>
<gene>
    <name evidence="2" type="ORF">NCGR_LOCUS21792</name>
</gene>
<dbReference type="InterPro" id="IPR036047">
    <property type="entry name" value="F-box-like_dom_sf"/>
</dbReference>
<dbReference type="SUPFAM" id="SSF81383">
    <property type="entry name" value="F-box domain"/>
    <property type="match status" value="1"/>
</dbReference>
<organism evidence="2 3">
    <name type="scientific">Miscanthus lutarioriparius</name>
    <dbReference type="NCBI Taxonomy" id="422564"/>
    <lineage>
        <taxon>Eukaryota</taxon>
        <taxon>Viridiplantae</taxon>
        <taxon>Streptophyta</taxon>
        <taxon>Embryophyta</taxon>
        <taxon>Tracheophyta</taxon>
        <taxon>Spermatophyta</taxon>
        <taxon>Magnoliopsida</taxon>
        <taxon>Liliopsida</taxon>
        <taxon>Poales</taxon>
        <taxon>Poaceae</taxon>
        <taxon>PACMAD clade</taxon>
        <taxon>Panicoideae</taxon>
        <taxon>Andropogonodae</taxon>
        <taxon>Andropogoneae</taxon>
        <taxon>Saccharinae</taxon>
        <taxon>Miscanthus</taxon>
    </lineage>
</organism>
<accession>A0A811NVP1</accession>
<protein>
    <recommendedName>
        <fullName evidence="1">F-box domain-containing protein</fullName>
    </recommendedName>
</protein>
<feature type="domain" description="F-box" evidence="1">
    <location>
        <begin position="6"/>
        <end position="48"/>
    </location>
</feature>
<dbReference type="OrthoDB" id="673198at2759"/>
<dbReference type="EMBL" id="CAJGYO010000005">
    <property type="protein sequence ID" value="CAD6231972.1"/>
    <property type="molecule type" value="Genomic_DNA"/>
</dbReference>
<dbReference type="PANTHER" id="PTHR32133:SF356">
    <property type="entry name" value="F-BOX DOMAIN-CONTAINING PROTEIN"/>
    <property type="match status" value="1"/>
</dbReference>
<dbReference type="Proteomes" id="UP000604825">
    <property type="component" value="Unassembled WGS sequence"/>
</dbReference>